<dbReference type="PANTHER" id="PTHR39160">
    <property type="entry name" value="CELL WALL-BINDING PROTEIN YOCH"/>
    <property type="match status" value="1"/>
</dbReference>
<dbReference type="SUPFAM" id="SSF50685">
    <property type="entry name" value="Barwin-like endoglucanases"/>
    <property type="match status" value="1"/>
</dbReference>
<dbReference type="Gene3D" id="2.20.230.10">
    <property type="entry name" value="Resuscitation-promoting factor rpfb"/>
    <property type="match status" value="1"/>
</dbReference>
<dbReference type="Pfam" id="PF07501">
    <property type="entry name" value="G5"/>
    <property type="match status" value="1"/>
</dbReference>
<dbReference type="InterPro" id="IPR011098">
    <property type="entry name" value="G5_dom"/>
</dbReference>
<dbReference type="PATRIC" id="fig|1345023.5.peg.595"/>
<dbReference type="InterPro" id="IPR059180">
    <property type="entry name" value="3D_YorM"/>
</dbReference>
<feature type="signal peptide" evidence="3">
    <location>
        <begin position="1"/>
        <end position="19"/>
    </location>
</feature>
<dbReference type="CDD" id="cd14667">
    <property type="entry name" value="3D_containing_proteins"/>
    <property type="match status" value="1"/>
</dbReference>
<sequence>MMFRRIVLSVGVVATAVFAYMAMQPEPVTIIDDGVTMVHESRGESVLDVLEETGIVVDESDVVTPALSADIPLDRVIQIERARTVSLQIGYGQIETIETRERTVEDVLLRYGVSVRDGDDVYPGVRTPITSGMTIRYQPVVALDVIVGDEAKTVHTMAQTVEQALQEANVTVSDKDTVEPALATPVRDGMTITVNVSRDVVQYENRLIPFEIVREEDDTLALGETEVVQVGVPGLERTRYALTVENGTITNRTETSVETLRTVRPQIIKLGTRIVAEPEANQETEQEQEETATTEPSSPFREEAEIKIEETPRAEDVLDFTSAKQLLVEATAYTNNAEDTITFDGRVLTRSGYDVTDTILYEGMRIIAVDPAIIPLGTRVYVEGFGMAIALDTGSAIKGNKIDVMMDSKEEAVTFGRQPLTIWVIPKQEEKEGTDDA</sequence>
<dbReference type="STRING" id="1385984.GCA_000702565_00014"/>
<evidence type="ECO:0000313" key="5">
    <source>
        <dbReference type="EMBL" id="ERG68113.1"/>
    </source>
</evidence>
<keyword evidence="1 3" id="KW-0732">Signal</keyword>
<dbReference type="eggNOG" id="COG3584">
    <property type="taxonomic scope" value="Bacteria"/>
</dbReference>
<dbReference type="InterPro" id="IPR051933">
    <property type="entry name" value="Resuscitation_pf_RpfB"/>
</dbReference>
<comment type="caution">
    <text evidence="5">The sequence shown here is derived from an EMBL/GenBank/DDBJ whole genome shotgun (WGS) entry which is preliminary data.</text>
</comment>
<dbReference type="Pfam" id="PF06725">
    <property type="entry name" value="3D"/>
    <property type="match status" value="1"/>
</dbReference>
<feature type="compositionally biased region" description="Acidic residues" evidence="2">
    <location>
        <begin position="280"/>
        <end position="292"/>
    </location>
</feature>
<gene>
    <name evidence="5" type="ORF">M467_12630</name>
</gene>
<keyword evidence="6" id="KW-1185">Reference proteome</keyword>
<evidence type="ECO:0000313" key="6">
    <source>
        <dbReference type="Proteomes" id="UP000016464"/>
    </source>
</evidence>
<dbReference type="AlphaFoldDB" id="U1LKN9"/>
<dbReference type="OrthoDB" id="9798935at2"/>
<dbReference type="PANTHER" id="PTHR39160:SF4">
    <property type="entry name" value="RESUSCITATION-PROMOTING FACTOR RPFB"/>
    <property type="match status" value="1"/>
</dbReference>
<name>U1LKN9_9BACL</name>
<feature type="domain" description="G5" evidence="4">
    <location>
        <begin position="194"/>
        <end position="274"/>
    </location>
</feature>
<evidence type="ECO:0000256" key="2">
    <source>
        <dbReference type="SAM" id="MobiDB-lite"/>
    </source>
</evidence>
<dbReference type="GO" id="GO:0009254">
    <property type="term" value="P:peptidoglycan turnover"/>
    <property type="evidence" value="ECO:0007669"/>
    <property type="project" value="InterPro"/>
</dbReference>
<organism evidence="5 6">
    <name type="scientific">Exiguobacterium chiriqhucha RW-2</name>
    <dbReference type="NCBI Taxonomy" id="1345023"/>
    <lineage>
        <taxon>Bacteria</taxon>
        <taxon>Bacillati</taxon>
        <taxon>Bacillota</taxon>
        <taxon>Bacilli</taxon>
        <taxon>Bacillales</taxon>
        <taxon>Bacillales Family XII. Incertae Sedis</taxon>
        <taxon>Exiguobacterium</taxon>
    </lineage>
</organism>
<reference evidence="5 6" key="1">
    <citation type="journal article" date="2013" name="Genome Announc.">
        <title>Draft Genome Sequence of Exiguobacterium pavilionensis Strain RW-2, with Wide Thermal, Salinity, and pH Tolerance, Isolated from Modern Freshwater Microbialites.</title>
        <authorList>
            <person name="White R.A.III."/>
            <person name="Grassa C.J."/>
            <person name="Suttle C.A."/>
        </authorList>
    </citation>
    <scope>NUCLEOTIDE SEQUENCE [LARGE SCALE GENOMIC DNA]</scope>
    <source>
        <strain evidence="5 6">RW-2</strain>
    </source>
</reference>
<proteinExistence type="predicted"/>
<dbReference type="Pfam" id="PF03990">
    <property type="entry name" value="DUF348"/>
    <property type="match status" value="3"/>
</dbReference>
<dbReference type="SMART" id="SM01208">
    <property type="entry name" value="G5"/>
    <property type="match status" value="1"/>
</dbReference>
<protein>
    <recommendedName>
        <fullName evidence="4">G5 domain-containing protein</fullName>
    </recommendedName>
</protein>
<feature type="region of interest" description="Disordered" evidence="2">
    <location>
        <begin position="275"/>
        <end position="302"/>
    </location>
</feature>
<evidence type="ECO:0000259" key="4">
    <source>
        <dbReference type="PROSITE" id="PS51109"/>
    </source>
</evidence>
<dbReference type="GO" id="GO:0019867">
    <property type="term" value="C:outer membrane"/>
    <property type="evidence" value="ECO:0007669"/>
    <property type="project" value="InterPro"/>
</dbReference>
<dbReference type="EMBL" id="ATCL01000010">
    <property type="protein sequence ID" value="ERG68113.1"/>
    <property type="molecule type" value="Genomic_DNA"/>
</dbReference>
<feature type="chain" id="PRO_5004617133" description="G5 domain-containing protein" evidence="3">
    <location>
        <begin position="20"/>
        <end position="437"/>
    </location>
</feature>
<evidence type="ECO:0000256" key="3">
    <source>
        <dbReference type="SAM" id="SignalP"/>
    </source>
</evidence>
<dbReference type="Gene3D" id="2.40.40.10">
    <property type="entry name" value="RlpA-like domain"/>
    <property type="match status" value="1"/>
</dbReference>
<dbReference type="InterPro" id="IPR010611">
    <property type="entry name" value="3D_dom"/>
</dbReference>
<dbReference type="InterPro" id="IPR036908">
    <property type="entry name" value="RlpA-like_sf"/>
</dbReference>
<accession>U1LKN9</accession>
<dbReference type="eggNOG" id="COG3583">
    <property type="taxonomic scope" value="Bacteria"/>
</dbReference>
<evidence type="ECO:0000256" key="1">
    <source>
        <dbReference type="ARBA" id="ARBA00022729"/>
    </source>
</evidence>
<dbReference type="InterPro" id="IPR007137">
    <property type="entry name" value="DUF348"/>
</dbReference>
<dbReference type="Proteomes" id="UP000016464">
    <property type="component" value="Unassembled WGS sequence"/>
</dbReference>
<dbReference type="GO" id="GO:0004553">
    <property type="term" value="F:hydrolase activity, hydrolyzing O-glycosyl compounds"/>
    <property type="evidence" value="ECO:0007669"/>
    <property type="project" value="InterPro"/>
</dbReference>
<dbReference type="PROSITE" id="PS51109">
    <property type="entry name" value="G5"/>
    <property type="match status" value="1"/>
</dbReference>